<reference evidence="2" key="1">
    <citation type="submission" date="2016-05" db="EMBL/GenBank/DDBJ databases">
        <authorList>
            <person name="Naeem Raeece"/>
        </authorList>
    </citation>
    <scope>NUCLEOTIDE SEQUENCE [LARGE SCALE GENOMIC DNA]</scope>
</reference>
<accession>A0A1A9APH8</accession>
<keyword evidence="2" id="KW-1185">Reference proteome</keyword>
<name>A0A1A9APH8_PLAOA</name>
<organism evidence="1 2">
    <name type="scientific">Plasmodium ovale wallikeri</name>
    <dbReference type="NCBI Taxonomy" id="864142"/>
    <lineage>
        <taxon>Eukaryota</taxon>
        <taxon>Sar</taxon>
        <taxon>Alveolata</taxon>
        <taxon>Apicomplexa</taxon>
        <taxon>Aconoidasida</taxon>
        <taxon>Haemosporida</taxon>
        <taxon>Plasmodiidae</taxon>
        <taxon>Plasmodium</taxon>
        <taxon>Plasmodium (Plasmodium)</taxon>
    </lineage>
</organism>
<dbReference type="EMBL" id="FLRD01001780">
    <property type="protein sequence ID" value="SBT58124.1"/>
    <property type="molecule type" value="Genomic_DNA"/>
</dbReference>
<dbReference type="InterPro" id="IPR008780">
    <property type="entry name" value="Plasmodium_Vir"/>
</dbReference>
<dbReference type="AlphaFoldDB" id="A0A1A9APH8"/>
<protein>
    <submittedName>
        <fullName evidence="1">PIR Superfamily Protein</fullName>
    </submittedName>
</protein>
<sequence length="211" mass="25809">MDTFIRNVNLNKFHNYFNLSYGDYVNNYHKYDSIVENIMHYSMNISALNNKLQLILNDWNKLFQNSEKSYKNINYCDYLNYWLYDKKSALKKLGTYKIYEDYNRRENTDDNCSYCDGVFMLEKYYLGINELCKMFARNLYETKDRRYRKGRCEYLYYWIYDKIWKMFNNNSGFIRDNDAVVKRLNAGYNISSKICINDCYTYYNPKINFGE</sequence>
<dbReference type="Proteomes" id="UP000078555">
    <property type="component" value="Unassembled WGS sequence"/>
</dbReference>
<evidence type="ECO:0000313" key="2">
    <source>
        <dbReference type="Proteomes" id="UP000078555"/>
    </source>
</evidence>
<gene>
    <name evidence="1" type="ORF">POVWA1_085730</name>
</gene>
<evidence type="ECO:0000313" key="1">
    <source>
        <dbReference type="EMBL" id="SBT58124.1"/>
    </source>
</evidence>
<proteinExistence type="predicted"/>
<dbReference type="Pfam" id="PF05795">
    <property type="entry name" value="Plasmodium_Vir"/>
    <property type="match status" value="1"/>
</dbReference>